<dbReference type="Proteomes" id="UP000232693">
    <property type="component" value="Chromosome"/>
</dbReference>
<sequence length="61" mass="7045">MLDAANRKPVAKKGCTQGVFLLTMYPLFYLPLRATIALFPRYQSAESDQVIEWHNDKRLFA</sequence>
<keyword evidence="2" id="KW-1185">Reference proteome</keyword>
<evidence type="ECO:0000313" key="2">
    <source>
        <dbReference type="Proteomes" id="UP000232693"/>
    </source>
</evidence>
<proteinExistence type="predicted"/>
<dbReference type="AlphaFoldDB" id="A0A2K9AT61"/>
<evidence type="ECO:0000313" key="1">
    <source>
        <dbReference type="EMBL" id="AUD79613.1"/>
    </source>
</evidence>
<name>A0A2K9AT61_9GAMM</name>
<organism evidence="1 2">
    <name type="scientific">Kangiella profundi</name>
    <dbReference type="NCBI Taxonomy" id="1561924"/>
    <lineage>
        <taxon>Bacteria</taxon>
        <taxon>Pseudomonadati</taxon>
        <taxon>Pseudomonadota</taxon>
        <taxon>Gammaproteobacteria</taxon>
        <taxon>Kangiellales</taxon>
        <taxon>Kangiellaceae</taxon>
        <taxon>Kangiella</taxon>
    </lineage>
</organism>
<reference evidence="1 2" key="1">
    <citation type="submission" date="2017-12" db="EMBL/GenBank/DDBJ databases">
        <title>Kangiella profundi FT102 completed genome.</title>
        <authorList>
            <person name="Xu J."/>
            <person name="Wang J."/>
            <person name="Lu Y."/>
        </authorList>
    </citation>
    <scope>NUCLEOTIDE SEQUENCE [LARGE SCALE GENOMIC DNA]</scope>
    <source>
        <strain evidence="1 2">FT102</strain>
    </source>
</reference>
<gene>
    <name evidence="1" type="ORF">CW740_10310</name>
</gene>
<accession>A0A2K9AT61</accession>
<dbReference type="EMBL" id="CP025120">
    <property type="protein sequence ID" value="AUD79613.1"/>
    <property type="molecule type" value="Genomic_DNA"/>
</dbReference>
<dbReference type="KEGG" id="kpd:CW740_10310"/>
<protein>
    <submittedName>
        <fullName evidence="1">Uncharacterized protein</fullName>
    </submittedName>
</protein>